<dbReference type="SUPFAM" id="SSF56219">
    <property type="entry name" value="DNase I-like"/>
    <property type="match status" value="1"/>
</dbReference>
<gene>
    <name evidence="1" type="ORF">Pmani_020972</name>
</gene>
<name>A0AAE1PH87_9EUCA</name>
<keyword evidence="2" id="KW-1185">Reference proteome</keyword>
<evidence type="ECO:0000313" key="2">
    <source>
        <dbReference type="Proteomes" id="UP001292094"/>
    </source>
</evidence>
<dbReference type="InterPro" id="IPR036691">
    <property type="entry name" value="Endo/exonu/phosph_ase_sf"/>
</dbReference>
<dbReference type="AlphaFoldDB" id="A0AAE1PH87"/>
<dbReference type="Gene3D" id="3.60.10.10">
    <property type="entry name" value="Endonuclease/exonuclease/phosphatase"/>
    <property type="match status" value="1"/>
</dbReference>
<evidence type="ECO:0000313" key="1">
    <source>
        <dbReference type="EMBL" id="KAK4307259.1"/>
    </source>
</evidence>
<reference evidence="1" key="1">
    <citation type="submission" date="2023-11" db="EMBL/GenBank/DDBJ databases">
        <title>Genome assemblies of two species of porcelain crab, Petrolisthes cinctipes and Petrolisthes manimaculis (Anomura: Porcellanidae).</title>
        <authorList>
            <person name="Angst P."/>
        </authorList>
    </citation>
    <scope>NUCLEOTIDE SEQUENCE</scope>
    <source>
        <strain evidence="1">PB745_02</strain>
        <tissue evidence="1">Gill</tissue>
    </source>
</reference>
<proteinExistence type="predicted"/>
<dbReference type="GO" id="GO:0003676">
    <property type="term" value="F:nucleic acid binding"/>
    <property type="evidence" value="ECO:0007669"/>
    <property type="project" value="InterPro"/>
</dbReference>
<dbReference type="Gene3D" id="3.30.420.10">
    <property type="entry name" value="Ribonuclease H-like superfamily/Ribonuclease H"/>
    <property type="match status" value="1"/>
</dbReference>
<accession>A0AAE1PH87</accession>
<evidence type="ECO:0008006" key="3">
    <source>
        <dbReference type="Google" id="ProtNLM"/>
    </source>
</evidence>
<dbReference type="InterPro" id="IPR036397">
    <property type="entry name" value="RNaseH_sf"/>
</dbReference>
<dbReference type="Proteomes" id="UP001292094">
    <property type="component" value="Unassembled WGS sequence"/>
</dbReference>
<protein>
    <recommendedName>
        <fullName evidence="3">Endonuclease/exonuclease/phosphatase domain-containing protein</fullName>
    </recommendedName>
</protein>
<dbReference type="InterPro" id="IPR012337">
    <property type="entry name" value="RNaseH-like_sf"/>
</dbReference>
<organism evidence="1 2">
    <name type="scientific">Petrolisthes manimaculis</name>
    <dbReference type="NCBI Taxonomy" id="1843537"/>
    <lineage>
        <taxon>Eukaryota</taxon>
        <taxon>Metazoa</taxon>
        <taxon>Ecdysozoa</taxon>
        <taxon>Arthropoda</taxon>
        <taxon>Crustacea</taxon>
        <taxon>Multicrustacea</taxon>
        <taxon>Malacostraca</taxon>
        <taxon>Eumalacostraca</taxon>
        <taxon>Eucarida</taxon>
        <taxon>Decapoda</taxon>
        <taxon>Pleocyemata</taxon>
        <taxon>Anomura</taxon>
        <taxon>Galatheoidea</taxon>
        <taxon>Porcellanidae</taxon>
        <taxon>Petrolisthes</taxon>
    </lineage>
</organism>
<dbReference type="SUPFAM" id="SSF53098">
    <property type="entry name" value="Ribonuclease H-like"/>
    <property type="match status" value="1"/>
</dbReference>
<sequence>MLRILQWNIYRLRGNINSLKEAVVKKEINVVLLQETLTRQHPNSQDLNTTHYHIVFLGSQHNNDAGQHLAMLMEETDNICLLNSGVPTHQAGDRLYLTFVSKDFDHCSKWWIHPTLTSDHNVIRISLEIRTRSYALRLIPEWNTKKEDWRKFESYPQSTGRIATRLPARLNPLEDAERLNTNFAAGAATTNFPVKIQHQLQQLRYTRQEKIDEAVLNHQNRNSLASKRLGNPNELRKHANRVMDSKDNKNTAVYYTDGSVDPEGATFVLDNNVFGWRRSDHCSSTQTELSAKAQAMRHAESRTEKHILIYLDSMNCRT</sequence>
<comment type="caution">
    <text evidence="1">The sequence shown here is derived from an EMBL/GenBank/DDBJ whole genome shotgun (WGS) entry which is preliminary data.</text>
</comment>
<dbReference type="EMBL" id="JAWZYT010002018">
    <property type="protein sequence ID" value="KAK4307259.1"/>
    <property type="molecule type" value="Genomic_DNA"/>
</dbReference>